<sequence length="210" mass="24721">MLRELMETWYNMSYIDEDLIARVDLRDYFSRDKWGLGIRPFDHLRSICIVIKEEDFHLQSVSDNFTSLLEVKHNAELNVVVKPLFRHNEPPYTMGSCGRQTCRQAMMIFFCKKKNDIASFFRNMRPLYFVLRQLKVANWSVQVHFSISFGPTVLLYGCDSCTEFSLDAWLLLVLNKKREYIEQGKLCRCRTDGPERKGEHGSLDVDEDED</sequence>
<organism evidence="1 2">
    <name type="scientific">Dothidotthia symphoricarpi CBS 119687</name>
    <dbReference type="NCBI Taxonomy" id="1392245"/>
    <lineage>
        <taxon>Eukaryota</taxon>
        <taxon>Fungi</taxon>
        <taxon>Dikarya</taxon>
        <taxon>Ascomycota</taxon>
        <taxon>Pezizomycotina</taxon>
        <taxon>Dothideomycetes</taxon>
        <taxon>Pleosporomycetidae</taxon>
        <taxon>Pleosporales</taxon>
        <taxon>Dothidotthiaceae</taxon>
        <taxon>Dothidotthia</taxon>
    </lineage>
</organism>
<evidence type="ECO:0000313" key="1">
    <source>
        <dbReference type="EMBL" id="KAF2123530.1"/>
    </source>
</evidence>
<protein>
    <submittedName>
        <fullName evidence="1">Uncharacterized protein</fullName>
    </submittedName>
</protein>
<dbReference type="AlphaFoldDB" id="A0A6A5ZV63"/>
<accession>A0A6A5ZV63</accession>
<name>A0A6A5ZV63_9PLEO</name>
<keyword evidence="2" id="KW-1185">Reference proteome</keyword>
<reference evidence="1" key="1">
    <citation type="journal article" date="2020" name="Stud. Mycol.">
        <title>101 Dothideomycetes genomes: a test case for predicting lifestyles and emergence of pathogens.</title>
        <authorList>
            <person name="Haridas S."/>
            <person name="Albert R."/>
            <person name="Binder M."/>
            <person name="Bloem J."/>
            <person name="Labutti K."/>
            <person name="Salamov A."/>
            <person name="Andreopoulos B."/>
            <person name="Baker S."/>
            <person name="Barry K."/>
            <person name="Bills G."/>
            <person name="Bluhm B."/>
            <person name="Cannon C."/>
            <person name="Castanera R."/>
            <person name="Culley D."/>
            <person name="Daum C."/>
            <person name="Ezra D."/>
            <person name="Gonzalez J."/>
            <person name="Henrissat B."/>
            <person name="Kuo A."/>
            <person name="Liang C."/>
            <person name="Lipzen A."/>
            <person name="Lutzoni F."/>
            <person name="Magnuson J."/>
            <person name="Mondo S."/>
            <person name="Nolan M."/>
            <person name="Ohm R."/>
            <person name="Pangilinan J."/>
            <person name="Park H.-J."/>
            <person name="Ramirez L."/>
            <person name="Alfaro M."/>
            <person name="Sun H."/>
            <person name="Tritt A."/>
            <person name="Yoshinaga Y."/>
            <person name="Zwiers L.-H."/>
            <person name="Turgeon B."/>
            <person name="Goodwin S."/>
            <person name="Spatafora J."/>
            <person name="Crous P."/>
            <person name="Grigoriev I."/>
        </authorList>
    </citation>
    <scope>NUCLEOTIDE SEQUENCE</scope>
    <source>
        <strain evidence="1">CBS 119687</strain>
    </source>
</reference>
<gene>
    <name evidence="1" type="ORF">P153DRAFT_161749</name>
</gene>
<dbReference type="GeneID" id="54402701"/>
<dbReference type="RefSeq" id="XP_033517924.1">
    <property type="nucleotide sequence ID" value="XM_033662269.1"/>
</dbReference>
<dbReference type="EMBL" id="ML977526">
    <property type="protein sequence ID" value="KAF2123530.1"/>
    <property type="molecule type" value="Genomic_DNA"/>
</dbReference>
<dbReference type="OrthoDB" id="3684889at2759"/>
<dbReference type="Proteomes" id="UP000799771">
    <property type="component" value="Unassembled WGS sequence"/>
</dbReference>
<proteinExistence type="predicted"/>
<evidence type="ECO:0000313" key="2">
    <source>
        <dbReference type="Proteomes" id="UP000799771"/>
    </source>
</evidence>